<evidence type="ECO:0000313" key="6">
    <source>
        <dbReference type="EMBL" id="OPC81254.1"/>
    </source>
</evidence>
<dbReference type="EMBL" id="MWQN01000001">
    <property type="protein sequence ID" value="OPC81254.1"/>
    <property type="molecule type" value="Genomic_DNA"/>
</dbReference>
<dbReference type="Pfam" id="PF00293">
    <property type="entry name" value="NUDIX"/>
    <property type="match status" value="1"/>
</dbReference>
<dbReference type="InterPro" id="IPR015797">
    <property type="entry name" value="NUDIX_hydrolase-like_dom_sf"/>
</dbReference>
<evidence type="ECO:0000313" key="7">
    <source>
        <dbReference type="Proteomes" id="UP000190037"/>
    </source>
</evidence>
<evidence type="ECO:0000259" key="5">
    <source>
        <dbReference type="PROSITE" id="PS51462"/>
    </source>
</evidence>
<dbReference type="AlphaFoldDB" id="A0A1T3NWT9"/>
<keyword evidence="3 4" id="KW-0378">Hydrolase</keyword>
<dbReference type="eggNOG" id="COG1051">
    <property type="taxonomic scope" value="Bacteria"/>
</dbReference>
<sequence length="133" mass="14057">MRLIPCVGAIVLDSEGRVLLVRRAKMPGEGQWSLPGGRVEEGETDAVALAREMIEETGLEVTVGPLVGSVLRPAPDGGVYEIRDYACTPHGGTLRAGDDADAVRWIAAGDLGRLDLVDGLLDALREWNVPGVA</sequence>
<keyword evidence="7" id="KW-1185">Reference proteome</keyword>
<dbReference type="PANTHER" id="PTHR43046:SF14">
    <property type="entry name" value="MUTT_NUDIX FAMILY PROTEIN"/>
    <property type="match status" value="1"/>
</dbReference>
<dbReference type="OrthoDB" id="9814308at2"/>
<dbReference type="GO" id="GO:0016787">
    <property type="term" value="F:hydrolase activity"/>
    <property type="evidence" value="ECO:0007669"/>
    <property type="project" value="UniProtKB-KW"/>
</dbReference>
<dbReference type="STRING" id="159449.B4N89_10125"/>
<comment type="cofactor">
    <cofactor evidence="1">
        <name>Mg(2+)</name>
        <dbReference type="ChEBI" id="CHEBI:18420"/>
    </cofactor>
</comment>
<feature type="domain" description="Nudix hydrolase" evidence="5">
    <location>
        <begin position="2"/>
        <end position="130"/>
    </location>
</feature>
<dbReference type="CDD" id="cd04673">
    <property type="entry name" value="NUDIX_ADPRase"/>
    <property type="match status" value="1"/>
</dbReference>
<dbReference type="PROSITE" id="PS00893">
    <property type="entry name" value="NUDIX_BOX"/>
    <property type="match status" value="1"/>
</dbReference>
<evidence type="ECO:0000256" key="2">
    <source>
        <dbReference type="ARBA" id="ARBA00005582"/>
    </source>
</evidence>
<name>A0A1T3NWT9_9ACTN</name>
<gene>
    <name evidence="6" type="ORF">B4N89_10125</name>
</gene>
<protein>
    <submittedName>
        <fullName evidence="6">NUDIX hydrolase</fullName>
    </submittedName>
</protein>
<organism evidence="6 7">
    <name type="scientific">Embleya scabrispora</name>
    <dbReference type="NCBI Taxonomy" id="159449"/>
    <lineage>
        <taxon>Bacteria</taxon>
        <taxon>Bacillati</taxon>
        <taxon>Actinomycetota</taxon>
        <taxon>Actinomycetes</taxon>
        <taxon>Kitasatosporales</taxon>
        <taxon>Streptomycetaceae</taxon>
        <taxon>Embleya</taxon>
    </lineage>
</organism>
<dbReference type="SUPFAM" id="SSF55811">
    <property type="entry name" value="Nudix"/>
    <property type="match status" value="1"/>
</dbReference>
<dbReference type="Gene3D" id="3.90.79.10">
    <property type="entry name" value="Nucleoside Triphosphate Pyrophosphohydrolase"/>
    <property type="match status" value="1"/>
</dbReference>
<dbReference type="InterPro" id="IPR020476">
    <property type="entry name" value="Nudix_hydrolase"/>
</dbReference>
<dbReference type="Proteomes" id="UP000190037">
    <property type="component" value="Unassembled WGS sequence"/>
</dbReference>
<dbReference type="InterPro" id="IPR020084">
    <property type="entry name" value="NUDIX_hydrolase_CS"/>
</dbReference>
<comment type="caution">
    <text evidence="6">The sequence shown here is derived from an EMBL/GenBank/DDBJ whole genome shotgun (WGS) entry which is preliminary data.</text>
</comment>
<dbReference type="PRINTS" id="PR00502">
    <property type="entry name" value="NUDIXFAMILY"/>
</dbReference>
<dbReference type="PROSITE" id="PS51462">
    <property type="entry name" value="NUDIX"/>
    <property type="match status" value="1"/>
</dbReference>
<dbReference type="InterPro" id="IPR000086">
    <property type="entry name" value="NUDIX_hydrolase_dom"/>
</dbReference>
<dbReference type="PANTHER" id="PTHR43046">
    <property type="entry name" value="GDP-MANNOSE MANNOSYL HYDROLASE"/>
    <property type="match status" value="1"/>
</dbReference>
<dbReference type="RefSeq" id="WP_078975558.1">
    <property type="nucleotide sequence ID" value="NZ_MWQN01000001.1"/>
</dbReference>
<accession>A0A1T3NWT9</accession>
<reference evidence="6 7" key="1">
    <citation type="submission" date="2017-03" db="EMBL/GenBank/DDBJ databases">
        <title>Draft genome sequence of Streptomyces scabrisporus NF3, endophyte isolated from Amphipterygium adstringens.</title>
        <authorList>
            <person name="Vazquez M."/>
            <person name="Ceapa C.D."/>
            <person name="Rodriguez Luna D."/>
            <person name="Sanchez Esquivel S."/>
        </authorList>
    </citation>
    <scope>NUCLEOTIDE SEQUENCE [LARGE SCALE GENOMIC DNA]</scope>
    <source>
        <strain evidence="6 7">NF3</strain>
    </source>
</reference>
<evidence type="ECO:0000256" key="3">
    <source>
        <dbReference type="ARBA" id="ARBA00022801"/>
    </source>
</evidence>
<comment type="similarity">
    <text evidence="2 4">Belongs to the Nudix hydrolase family.</text>
</comment>
<evidence type="ECO:0000256" key="4">
    <source>
        <dbReference type="RuleBase" id="RU003476"/>
    </source>
</evidence>
<evidence type="ECO:0000256" key="1">
    <source>
        <dbReference type="ARBA" id="ARBA00001946"/>
    </source>
</evidence>
<proteinExistence type="inferred from homology"/>